<evidence type="ECO:0000313" key="3">
    <source>
        <dbReference type="Proteomes" id="UP001200307"/>
    </source>
</evidence>
<dbReference type="EMBL" id="JAJTVO010000006">
    <property type="protein sequence ID" value="MCE4121580.1"/>
    <property type="molecule type" value="Genomic_DNA"/>
</dbReference>
<accession>A0AAW4YF72</accession>
<evidence type="ECO:0000313" key="2">
    <source>
        <dbReference type="EMBL" id="MCE4121580.1"/>
    </source>
</evidence>
<dbReference type="Pfam" id="PF07693">
    <property type="entry name" value="KAP_NTPase"/>
    <property type="match status" value="1"/>
</dbReference>
<organism evidence="2 3">
    <name type="scientific">Segatella copri</name>
    <dbReference type="NCBI Taxonomy" id="165179"/>
    <lineage>
        <taxon>Bacteria</taxon>
        <taxon>Pseudomonadati</taxon>
        <taxon>Bacteroidota</taxon>
        <taxon>Bacteroidia</taxon>
        <taxon>Bacteroidales</taxon>
        <taxon>Prevotellaceae</taxon>
        <taxon>Segatella</taxon>
    </lineage>
</organism>
<comment type="caution">
    <text evidence="2">The sequence shown here is derived from an EMBL/GenBank/DDBJ whole genome shotgun (WGS) entry which is preliminary data.</text>
</comment>
<dbReference type="Proteomes" id="UP001200307">
    <property type="component" value="Unassembled WGS sequence"/>
</dbReference>
<gene>
    <name evidence="2" type="ORF">LYY06_04770</name>
</gene>
<dbReference type="AlphaFoldDB" id="A0AAW4YF72"/>
<sequence>MDTIDISQNIQDFKQVFENESRIIFSAKFGDGKSYFLKKFMESYPKEANDYYFITLHPVNYVVEENRDVIEYIKRDILFQLIKDNHIYDFKEGYDKIFDAVCNKESLLKLGDFVASIIPIEGLKDGYEALKDFASTIHEKYKSQDVFHVVDDYLNGFYGKSGSISECDAFTCLIQKSLEQMMAKSVLIIEDLDRIDPAHLFRIMNVLSSQVDNPYYSEVPHGNKFGFDKIILVMDYEIAKHLFHHFYGKEANYEGYMNKFLNTLPFRYSIKEETHRQVEAKLLDICKTEEVLGVVQPLSSNKEDRFSVPSAILQMSVRRCKEFLDMDISNLIRKSWMKGKYDIPTQTVWTKILACYRFLFPDRSLDSIQEMMLYGFSDLQLAELYAPYNYALKGESEFYIEYENDMYNFCYIKGKNLVRRGRVLSWQSDKILGLAEIRKELQKMNHDIRNLLLG</sequence>
<protein>
    <recommendedName>
        <fullName evidence="1">KAP NTPase domain-containing protein</fullName>
    </recommendedName>
</protein>
<dbReference type="InterPro" id="IPR011646">
    <property type="entry name" value="KAP_P-loop"/>
</dbReference>
<reference evidence="2" key="1">
    <citation type="submission" date="2021-12" db="EMBL/GenBank/DDBJ databases">
        <authorList>
            <person name="Lv X."/>
        </authorList>
    </citation>
    <scope>NUCLEOTIDE SEQUENCE</scope>
    <source>
        <strain evidence="2">HF2106</strain>
    </source>
</reference>
<name>A0AAW4YF72_9BACT</name>
<evidence type="ECO:0000259" key="1">
    <source>
        <dbReference type="Pfam" id="PF07693"/>
    </source>
</evidence>
<feature type="domain" description="KAP NTPase" evidence="1">
    <location>
        <begin position="19"/>
        <end position="283"/>
    </location>
</feature>
<dbReference type="RefSeq" id="WP_233338834.1">
    <property type="nucleotide sequence ID" value="NZ_JAJTVO010000006.1"/>
</dbReference>
<proteinExistence type="predicted"/>